<keyword evidence="1" id="KW-0812">Transmembrane</keyword>
<name>A0A424WDR8_ALCXX</name>
<comment type="caution">
    <text evidence="2">The sequence shown here is derived from an EMBL/GenBank/DDBJ whole genome shotgun (WGS) entry which is preliminary data.</text>
</comment>
<gene>
    <name evidence="2" type="ORF">DY367_12650</name>
</gene>
<protein>
    <submittedName>
        <fullName evidence="2">Preprotein translocase subunit TatB</fullName>
    </submittedName>
</protein>
<organism evidence="2 3">
    <name type="scientific">Alcaligenes xylosoxydans xylosoxydans</name>
    <name type="common">Achromobacter xylosoxidans</name>
    <dbReference type="NCBI Taxonomy" id="85698"/>
    <lineage>
        <taxon>Bacteria</taxon>
        <taxon>Pseudomonadati</taxon>
        <taxon>Pseudomonadota</taxon>
        <taxon>Betaproteobacteria</taxon>
        <taxon>Burkholderiales</taxon>
        <taxon>Alcaligenaceae</taxon>
        <taxon>Achromobacter</taxon>
    </lineage>
</organism>
<keyword evidence="1" id="KW-0472">Membrane</keyword>
<dbReference type="OrthoDB" id="8657674at2"/>
<evidence type="ECO:0000313" key="2">
    <source>
        <dbReference type="EMBL" id="RPJ91377.1"/>
    </source>
</evidence>
<keyword evidence="1" id="KW-1133">Transmembrane helix</keyword>
<proteinExistence type="predicted"/>
<feature type="transmembrane region" description="Helical" evidence="1">
    <location>
        <begin position="5"/>
        <end position="20"/>
    </location>
</feature>
<feature type="transmembrane region" description="Helical" evidence="1">
    <location>
        <begin position="40"/>
        <end position="61"/>
    </location>
</feature>
<evidence type="ECO:0000313" key="3">
    <source>
        <dbReference type="Proteomes" id="UP000285324"/>
    </source>
</evidence>
<accession>A0A424WDR8</accession>
<evidence type="ECO:0000256" key="1">
    <source>
        <dbReference type="SAM" id="Phobius"/>
    </source>
</evidence>
<dbReference type="AlphaFoldDB" id="A0A424WDR8"/>
<reference evidence="2 3" key="1">
    <citation type="submission" date="2018-08" db="EMBL/GenBank/DDBJ databases">
        <title>Achromobacter xylosoxidans Genome sequencing and assembly.</title>
        <authorList>
            <person name="Wang R."/>
            <person name="Rensing C."/>
            <person name="Li Y."/>
        </authorList>
    </citation>
    <scope>NUCLEOTIDE SEQUENCE [LARGE SCALE GENOMIC DNA]</scope>
    <source>
        <strain evidence="2 3">GD003A</strain>
    </source>
</reference>
<feature type="transmembrane region" description="Helical" evidence="1">
    <location>
        <begin position="81"/>
        <end position="102"/>
    </location>
</feature>
<dbReference type="RefSeq" id="WP_059373509.1">
    <property type="nucleotide sequence ID" value="NZ_CP061008.1"/>
</dbReference>
<sequence length="106" mass="11087">MIFKILMLLLVVAGLIYWIKQPRGGQPYSSYPAARPRRPVFIALCIAAALSVAASLMTFLLWAGGVAGGVTGGGYHGQVDFLLPVAGSLLALAVICAVGAFLKRRG</sequence>
<dbReference type="Proteomes" id="UP000285324">
    <property type="component" value="Unassembled WGS sequence"/>
</dbReference>
<dbReference type="EMBL" id="QVXO01000016">
    <property type="protein sequence ID" value="RPJ91377.1"/>
    <property type="molecule type" value="Genomic_DNA"/>
</dbReference>